<protein>
    <submittedName>
        <fullName evidence="3">Uncharacterized protein</fullName>
    </submittedName>
</protein>
<reference evidence="3 4" key="1">
    <citation type="submission" date="2019-02" db="EMBL/GenBank/DDBJ databases">
        <title>Deep-cultivation of Planctomycetes and their phenomic and genomic characterization uncovers novel biology.</title>
        <authorList>
            <person name="Wiegand S."/>
            <person name="Jogler M."/>
            <person name="Boedeker C."/>
            <person name="Pinto D."/>
            <person name="Vollmers J."/>
            <person name="Rivas-Marin E."/>
            <person name="Kohn T."/>
            <person name="Peeters S.H."/>
            <person name="Heuer A."/>
            <person name="Rast P."/>
            <person name="Oberbeckmann S."/>
            <person name="Bunk B."/>
            <person name="Jeske O."/>
            <person name="Meyerdierks A."/>
            <person name="Storesund J.E."/>
            <person name="Kallscheuer N."/>
            <person name="Luecker S."/>
            <person name="Lage O.M."/>
            <person name="Pohl T."/>
            <person name="Merkel B.J."/>
            <person name="Hornburger P."/>
            <person name="Mueller R.-W."/>
            <person name="Bruemmer F."/>
            <person name="Labrenz M."/>
            <person name="Spormann A.M."/>
            <person name="Op Den Camp H."/>
            <person name="Overmann J."/>
            <person name="Amann R."/>
            <person name="Jetten M.S.M."/>
            <person name="Mascher T."/>
            <person name="Medema M.H."/>
            <person name="Devos D.P."/>
            <person name="Kaster A.-K."/>
            <person name="Ovreas L."/>
            <person name="Rohde M."/>
            <person name="Galperin M.Y."/>
            <person name="Jogler C."/>
        </authorList>
    </citation>
    <scope>NUCLEOTIDE SEQUENCE [LARGE SCALE GENOMIC DNA]</scope>
    <source>
        <strain evidence="3 4">Pla111</strain>
    </source>
</reference>
<feature type="region of interest" description="Disordered" evidence="1">
    <location>
        <begin position="1126"/>
        <end position="1186"/>
    </location>
</feature>
<organism evidence="3 4">
    <name type="scientific">Botrimarina hoheduenensis</name>
    <dbReference type="NCBI Taxonomy" id="2528000"/>
    <lineage>
        <taxon>Bacteria</taxon>
        <taxon>Pseudomonadati</taxon>
        <taxon>Planctomycetota</taxon>
        <taxon>Planctomycetia</taxon>
        <taxon>Pirellulales</taxon>
        <taxon>Lacipirellulaceae</taxon>
        <taxon>Botrimarina</taxon>
    </lineage>
</organism>
<evidence type="ECO:0000256" key="2">
    <source>
        <dbReference type="SAM" id="Phobius"/>
    </source>
</evidence>
<proteinExistence type="predicted"/>
<feature type="compositionally biased region" description="Low complexity" evidence="1">
    <location>
        <begin position="923"/>
        <end position="935"/>
    </location>
</feature>
<name>A0A5C5VXL6_9BACT</name>
<feature type="compositionally biased region" description="Basic and acidic residues" evidence="1">
    <location>
        <begin position="644"/>
        <end position="657"/>
    </location>
</feature>
<feature type="compositionally biased region" description="Low complexity" evidence="1">
    <location>
        <begin position="714"/>
        <end position="735"/>
    </location>
</feature>
<dbReference type="Proteomes" id="UP000318995">
    <property type="component" value="Unassembled WGS sequence"/>
</dbReference>
<keyword evidence="2" id="KW-0812">Transmembrane</keyword>
<dbReference type="OrthoDB" id="221492at2"/>
<keyword evidence="2" id="KW-1133">Transmembrane helix</keyword>
<feature type="compositionally biased region" description="Basic and acidic residues" evidence="1">
    <location>
        <begin position="1158"/>
        <end position="1186"/>
    </location>
</feature>
<feature type="region of interest" description="Disordered" evidence="1">
    <location>
        <begin position="640"/>
        <end position="660"/>
    </location>
</feature>
<dbReference type="EMBL" id="SJPH01000005">
    <property type="protein sequence ID" value="TWT42877.1"/>
    <property type="molecule type" value="Genomic_DNA"/>
</dbReference>
<feature type="transmembrane region" description="Helical" evidence="2">
    <location>
        <begin position="156"/>
        <end position="173"/>
    </location>
</feature>
<keyword evidence="2" id="KW-0472">Membrane</keyword>
<comment type="caution">
    <text evidence="3">The sequence shown here is derived from an EMBL/GenBank/DDBJ whole genome shotgun (WGS) entry which is preliminary data.</text>
</comment>
<dbReference type="AlphaFoldDB" id="A0A5C5VXL6"/>
<keyword evidence="4" id="KW-1185">Reference proteome</keyword>
<gene>
    <name evidence="3" type="ORF">Pla111_25150</name>
</gene>
<evidence type="ECO:0000313" key="3">
    <source>
        <dbReference type="EMBL" id="TWT42877.1"/>
    </source>
</evidence>
<sequence length="1186" mass="128489">MNPKSLIDELDRAGHAQRREAVASWVLGVLFSFIATAIVLGLLDYFVRSRDQGLRWVATAALLGVTSVVAWRWGKRRLGQRTDRLALAERIERHRPERGSQLSSAVAFYDQEADDPTAGSAELRRAVIVDAAQNTPLEVIRQEVDRAPRRQLTRRLAVLACLMMGLTITNPAATRIAAERLLAPWADIAWPRLTQLHVIEAPTSVAAGGTFEVVVGNHTGAVPSDAIMEVRYGSAAPEAQPDNQPKSEVRSLQPLADDAVGRLEEVRRSFAFRVVGGDDDSMAWQEVDVLEAPHAIEFKLRTLPPAYSGLASAEVTGPLRVMVGTRLDLAGLASQPLSTATVVAGEENFALTIDPADPARFALGQQVWNTEVPLTPGSTYCIKLAATSGVTGSTNAHPYEVRPDSAPTTQWQPATDDDYVTARAVVSLCLLVQDDLAIERVIMQWSIAAGDDEEAPPPEELILYAGPTEPPRRQSLEEGDRQPIDFEWDLAPLGLPPNTEIAIVASASDYKPNTTNAPRPTNLVVISDEDFEARLATEQSRLVEEITRALELQRTAALAAKNAAIEAADGQTESGKARDAIGSAEYQQRLASESIDDPRGGVRALAQRLTDRARRNRLDRPEMVERLARAADELSTIVESPQSEARRELATARRDSQSKTLEGVAERLAVATAHQQEATKRLESLADSLAGWADYGRFAQELLEMQKTQNETLAQTRQEAAAAAQRDPLAAAQRQANREKLLASQADLQRRFARLEQSMRGLLDQEPGTADQESERAVDAVRDALDEAAESGVGAALREASRELATNRLGSATKGQAAAAEGLEQMLETLRGGASNDPDRLIGQLQKAQERLNALGEAVAQDANNFSADQASREELAKNAERLGRQLDRLTAPRAANAMQAAANQLENAGESPSNPPGDSPEGAEQGSGQQASAGQAGGASQGDAQLSMQQASREIDRRIDQLENEATQRLLDRLAQRIAEYVDQQEEVLQRTMQADISQAPVSAIAALRDDQSQLRDTLAKASVALQRRAVFEIALRGVAAEMNEATQRLAQADTSRLTQRFEAAALRRLKAIAEVLEQNQAEKEEQEEQGGGGGGGGGESPPPSPVDLAELKMLRLTQLELISQTDAYEADTARGERLRDPQMMPPPEVAAQLAAEQRRLAELATELAERTNDPDAESEPHDSF</sequence>
<feature type="region of interest" description="Disordered" evidence="1">
    <location>
        <begin position="713"/>
        <end position="736"/>
    </location>
</feature>
<feature type="transmembrane region" description="Helical" evidence="2">
    <location>
        <begin position="21"/>
        <end position="47"/>
    </location>
</feature>
<feature type="region of interest" description="Disordered" evidence="1">
    <location>
        <begin position="1082"/>
        <end position="1112"/>
    </location>
</feature>
<accession>A0A5C5VXL6</accession>
<feature type="compositionally biased region" description="Gly residues" evidence="1">
    <location>
        <begin position="1091"/>
        <end position="1101"/>
    </location>
</feature>
<feature type="compositionally biased region" description="Basic and acidic residues" evidence="1">
    <location>
        <begin position="1133"/>
        <end position="1142"/>
    </location>
</feature>
<evidence type="ECO:0000256" key="1">
    <source>
        <dbReference type="SAM" id="MobiDB-lite"/>
    </source>
</evidence>
<feature type="transmembrane region" description="Helical" evidence="2">
    <location>
        <begin position="53"/>
        <end position="74"/>
    </location>
</feature>
<dbReference type="RefSeq" id="WP_146574751.1">
    <property type="nucleotide sequence ID" value="NZ_SJPH01000005.1"/>
</dbReference>
<feature type="region of interest" description="Disordered" evidence="1">
    <location>
        <begin position="906"/>
        <end position="953"/>
    </location>
</feature>
<evidence type="ECO:0000313" key="4">
    <source>
        <dbReference type="Proteomes" id="UP000318995"/>
    </source>
</evidence>